<dbReference type="OrthoDB" id="6935590at2"/>
<dbReference type="RefSeq" id="WP_090614490.1">
    <property type="nucleotide sequence ID" value="NZ_CP067124.1"/>
</dbReference>
<gene>
    <name evidence="2" type="ORF">SAMN04489859_10262</name>
</gene>
<evidence type="ECO:0000259" key="1">
    <source>
        <dbReference type="Pfam" id="PF04577"/>
    </source>
</evidence>
<feature type="domain" description="Glycosyltransferase 61 catalytic" evidence="1">
    <location>
        <begin position="134"/>
        <end position="292"/>
    </location>
</feature>
<dbReference type="GO" id="GO:0016757">
    <property type="term" value="F:glycosyltransferase activity"/>
    <property type="evidence" value="ECO:0007669"/>
    <property type="project" value="InterPro"/>
</dbReference>
<accession>A0A1H8KY48</accession>
<dbReference type="STRING" id="34002.SAMN04489859_10262"/>
<keyword evidence="3" id="KW-1185">Reference proteome</keyword>
<sequence length="351" mass="39250">MLRPNPLLNIARSKLRMSKAISEVADAVEIIEPETVEIAPPIAILPGMLDRVTNGVPGHSTAQQELDAATVSVFTHAPVVRYVLSDCLVHKGGVEYHGGFIAKTREVRDRFNYAKVVMEPTKTYCMSLVSHIYFGHWLTDACSTALLAENPDEVILDCRPDWPDTISYARRFQIKTSPPEAMRVTTLTVYSDYSQGKSKRQRYAALRKRLRNTIQIQDEVPRRPAYLKRGTTGAARLLAHEDVLCKRLAAQGFDIIDLHTDFEDRYQRLAAAPVLVTVDGSHVNHAYFAMLAGSSIISLTPADRFTMRERGVANAFDLGYGSVVMRRTADGYLADPDEILRTVDLAMRRQT</sequence>
<evidence type="ECO:0000313" key="3">
    <source>
        <dbReference type="Proteomes" id="UP000199054"/>
    </source>
</evidence>
<dbReference type="Pfam" id="PF04577">
    <property type="entry name" value="Glyco_transf_61"/>
    <property type="match status" value="1"/>
</dbReference>
<dbReference type="EMBL" id="FODE01000026">
    <property type="protein sequence ID" value="SEN97850.1"/>
    <property type="molecule type" value="Genomic_DNA"/>
</dbReference>
<name>A0A1H8KY48_9RHOB</name>
<dbReference type="InterPro" id="IPR049625">
    <property type="entry name" value="Glyco_transf_61_cat"/>
</dbReference>
<protein>
    <recommendedName>
        <fullName evidence="1">Glycosyltransferase 61 catalytic domain-containing protein</fullName>
    </recommendedName>
</protein>
<reference evidence="2 3" key="1">
    <citation type="submission" date="2016-10" db="EMBL/GenBank/DDBJ databases">
        <authorList>
            <person name="de Groot N.N."/>
        </authorList>
    </citation>
    <scope>NUCLEOTIDE SEQUENCE [LARGE SCALE GENOMIC DNA]</scope>
    <source>
        <strain evidence="2 3">DSM 8512</strain>
    </source>
</reference>
<evidence type="ECO:0000313" key="2">
    <source>
        <dbReference type="EMBL" id="SEN97850.1"/>
    </source>
</evidence>
<proteinExistence type="predicted"/>
<dbReference type="Proteomes" id="UP000199054">
    <property type="component" value="Unassembled WGS sequence"/>
</dbReference>
<dbReference type="AlphaFoldDB" id="A0A1H8KY48"/>
<organism evidence="2 3">
    <name type="scientific">Paracoccus alcaliphilus</name>
    <dbReference type="NCBI Taxonomy" id="34002"/>
    <lineage>
        <taxon>Bacteria</taxon>
        <taxon>Pseudomonadati</taxon>
        <taxon>Pseudomonadota</taxon>
        <taxon>Alphaproteobacteria</taxon>
        <taxon>Rhodobacterales</taxon>
        <taxon>Paracoccaceae</taxon>
        <taxon>Paracoccus</taxon>
    </lineage>
</organism>